<comment type="catalytic activity">
    <reaction evidence="5">
        <text>a 2'-deoxyadenosine in DNA + S-adenosyl-L-methionine = an N(6)-methyl-2'-deoxyadenosine in DNA + S-adenosyl-L-homocysteine + H(+)</text>
        <dbReference type="Rhea" id="RHEA:15197"/>
        <dbReference type="Rhea" id="RHEA-COMP:12418"/>
        <dbReference type="Rhea" id="RHEA-COMP:12419"/>
        <dbReference type="ChEBI" id="CHEBI:15378"/>
        <dbReference type="ChEBI" id="CHEBI:57856"/>
        <dbReference type="ChEBI" id="CHEBI:59789"/>
        <dbReference type="ChEBI" id="CHEBI:90615"/>
        <dbReference type="ChEBI" id="CHEBI:90616"/>
        <dbReference type="EC" id="2.1.1.72"/>
    </reaction>
</comment>
<dbReference type="GO" id="GO:0009007">
    <property type="term" value="F:site-specific DNA-methyltransferase (adenine-specific) activity"/>
    <property type="evidence" value="ECO:0007669"/>
    <property type="project" value="UniProtKB-EC"/>
</dbReference>
<feature type="domain" description="Type II methyltransferase M.TaqI-like" evidence="7">
    <location>
        <begin position="394"/>
        <end position="613"/>
    </location>
</feature>
<dbReference type="AlphaFoldDB" id="A0A5C7F6G2"/>
<dbReference type="InterPro" id="IPR047939">
    <property type="entry name" value="BREX_1_PglX"/>
</dbReference>
<comment type="caution">
    <text evidence="8">The sequence shown here is derived from an EMBL/GenBank/DDBJ whole genome shotgun (WGS) entry which is preliminary data.</text>
</comment>
<dbReference type="PANTHER" id="PTHR33841">
    <property type="entry name" value="DNA METHYLTRANSFERASE YEEA-RELATED"/>
    <property type="match status" value="1"/>
</dbReference>
<evidence type="ECO:0000256" key="2">
    <source>
        <dbReference type="ARBA" id="ARBA00022603"/>
    </source>
</evidence>
<dbReference type="OrthoDB" id="32195at2"/>
<evidence type="ECO:0000256" key="1">
    <source>
        <dbReference type="ARBA" id="ARBA00011900"/>
    </source>
</evidence>
<protein>
    <recommendedName>
        <fullName evidence="1">site-specific DNA-methyltransferase (adenine-specific)</fullName>
        <ecNumber evidence="1">2.1.1.72</ecNumber>
    </recommendedName>
</protein>
<feature type="compositionally biased region" description="Polar residues" evidence="6">
    <location>
        <begin position="331"/>
        <end position="346"/>
    </location>
</feature>
<reference evidence="8 9" key="1">
    <citation type="submission" date="2019-08" db="EMBL/GenBank/DDBJ databases">
        <title>Lewinella sp. strain SSH13 Genome sequencing and assembly.</title>
        <authorList>
            <person name="Kim I."/>
        </authorList>
    </citation>
    <scope>NUCLEOTIDE SEQUENCE [LARGE SCALE GENOMIC DNA]</scope>
    <source>
        <strain evidence="8 9">SSH13</strain>
    </source>
</reference>
<evidence type="ECO:0000313" key="8">
    <source>
        <dbReference type="EMBL" id="TXF86311.1"/>
    </source>
</evidence>
<evidence type="ECO:0000256" key="6">
    <source>
        <dbReference type="SAM" id="MobiDB-lite"/>
    </source>
</evidence>
<keyword evidence="2 8" id="KW-0489">Methyltransferase</keyword>
<accession>A0A5C7F6G2</accession>
<dbReference type="Gene3D" id="3.40.50.150">
    <property type="entry name" value="Vaccinia Virus protein VP39"/>
    <property type="match status" value="1"/>
</dbReference>
<dbReference type="SUPFAM" id="SSF53335">
    <property type="entry name" value="S-adenosyl-L-methionine-dependent methyltransferases"/>
    <property type="match status" value="1"/>
</dbReference>
<dbReference type="EC" id="2.1.1.72" evidence="1"/>
<dbReference type="InterPro" id="IPR011639">
    <property type="entry name" value="MethylTrfase_TaqI-like_dom"/>
</dbReference>
<evidence type="ECO:0000256" key="5">
    <source>
        <dbReference type="ARBA" id="ARBA00047942"/>
    </source>
</evidence>
<evidence type="ECO:0000313" key="9">
    <source>
        <dbReference type="Proteomes" id="UP000321907"/>
    </source>
</evidence>
<dbReference type="GO" id="GO:0006304">
    <property type="term" value="P:DNA modification"/>
    <property type="evidence" value="ECO:0007669"/>
    <property type="project" value="InterPro"/>
</dbReference>
<organism evidence="8 9">
    <name type="scientific">Neolewinella aurantiaca</name>
    <dbReference type="NCBI Taxonomy" id="2602767"/>
    <lineage>
        <taxon>Bacteria</taxon>
        <taxon>Pseudomonadati</taxon>
        <taxon>Bacteroidota</taxon>
        <taxon>Saprospiria</taxon>
        <taxon>Saprospirales</taxon>
        <taxon>Lewinellaceae</taxon>
        <taxon>Neolewinella</taxon>
    </lineage>
</organism>
<gene>
    <name evidence="8" type="primary">pglX</name>
    <name evidence="8" type="ORF">FUA23_19525</name>
</gene>
<proteinExistence type="predicted"/>
<dbReference type="RefSeq" id="WP_147932458.1">
    <property type="nucleotide sequence ID" value="NZ_VOXD01000040.1"/>
</dbReference>
<evidence type="ECO:0000256" key="4">
    <source>
        <dbReference type="ARBA" id="ARBA00022691"/>
    </source>
</evidence>
<feature type="region of interest" description="Disordered" evidence="6">
    <location>
        <begin position="321"/>
        <end position="346"/>
    </location>
</feature>
<keyword evidence="3 8" id="KW-0808">Transferase</keyword>
<dbReference type="Pfam" id="PF07669">
    <property type="entry name" value="Eco57I"/>
    <property type="match status" value="1"/>
</dbReference>
<sequence>MNTSLLKNFAQQARTQLIAQVEVQLDRALNATGALAQEFAAPIKALNDGISRHGRAHVVEEAAYLWFNRFVALRFMDVNHYADLRAVSPATEADALPELLQLAKAGQLPDDLQVNHARLNDLLDGRLPSTNPEAEVYRILLRAECNRRHTQLPFLFERITDYSELLLPADLLSQQSILHQLRETLTPAVCEDNEEVIGWLYQFYISEKKDAVFAAKGKVKKADIPAVTQLFTPRWIVEYMVQNTLGKLWLQSHPDSSLREFMPYYLESAETPSPTPPHGGGTSENAERFLLSESLSDSTSPLPRGEGPGEGVHEQSELFPAAANRQRQPRSESNIANRQSPIANRPTLTPQELTLADQACGSGHILLYAFELLTRIYEESGYAKSEIPGLILAHNLTGFEIDERAAQLAAFTLMMRARRYHRRALRQGLRPNIVRFRDLTLTGERELPALLADHGIPASKELLHDLTLMQQATNFGSLITPTATTEEIQAARTQVQSKLGGADLFATNALQQLDTALHQLAELSRKFWCVVDNPPYHSSTDMNANLLKFVKFYYPRSSRDLMTCFMERGLSALKIDGFMGLINQQSWMFGSSLEKLRLHIFKNFQIDTMVHLGPRAFPEIGGEVVQSTAFTIQLREPSNKGLYLRLVNDRSTLEKEAKTREIAKTRIGNYAFTVDQSDFVKLPGTVMGYWLSNKLRNSLASDNTLDDIGITRRGLQTGRAPRFIRYWYEVSNQDFVPASEYELLANGKGKWFVFNSGGEFTKWYGNMDQVVLWKDSGVEIKAFPKSIVPSEHLYGLEAVTWNKITSNKLGFKINEKGVIPGDASPAFFLESDGSIFEIAAALNSKVNTFFLKLYSPTLNAQVGDIKKLPIRINDRREVRKLAGLAYSHSRKDWHNKEYGYEYNGGVQVADKYVRNFLQDLVKERRNDFLSLHRVEEELNGRFIKSFDLQEEYDLNVPLQDITILQQELDRKALAALNDQLKRDPDTGLVTNYDELELPFKRDIIMQQFVSYAVGCMLGRYSLDKEGLILANAGDTLQEYAEKVGKGEAEWTFAPDEDGILPVLAGEYFPDDIVGRFRVFLRAAFGEAHFVENLAFVEECLGKDIRSYFVKDFYKDHVKRYKKRPIYWMFQSPGKHFRALVYLHRYQPDTVGRLLNDYLRPFIDRLTTERDNAQQVKDDAGSTAAAIAQARKTIEYANAALRDCEAYQKDLLELARRRIPLDLDDGVLVNYNKMGDAVETITGVNDAKGRKKVMGFDWVEWEW</sequence>
<dbReference type="EMBL" id="VOXD01000040">
    <property type="protein sequence ID" value="TXF86311.1"/>
    <property type="molecule type" value="Genomic_DNA"/>
</dbReference>
<name>A0A5C7F6G2_9BACT</name>
<dbReference type="GO" id="GO:0032259">
    <property type="term" value="P:methylation"/>
    <property type="evidence" value="ECO:0007669"/>
    <property type="project" value="UniProtKB-KW"/>
</dbReference>
<dbReference type="InterPro" id="IPR029063">
    <property type="entry name" value="SAM-dependent_MTases_sf"/>
</dbReference>
<dbReference type="NCBIfam" id="NF033452">
    <property type="entry name" value="BREX_1_MTaseX"/>
    <property type="match status" value="1"/>
</dbReference>
<dbReference type="Proteomes" id="UP000321907">
    <property type="component" value="Unassembled WGS sequence"/>
</dbReference>
<dbReference type="InterPro" id="IPR050953">
    <property type="entry name" value="N4_N6_ade-DNA_methylase"/>
</dbReference>
<evidence type="ECO:0000259" key="7">
    <source>
        <dbReference type="Pfam" id="PF07669"/>
    </source>
</evidence>
<evidence type="ECO:0000256" key="3">
    <source>
        <dbReference type="ARBA" id="ARBA00022679"/>
    </source>
</evidence>
<keyword evidence="9" id="KW-1185">Reference proteome</keyword>
<feature type="region of interest" description="Disordered" evidence="6">
    <location>
        <begin position="294"/>
        <end position="313"/>
    </location>
</feature>
<dbReference type="PANTHER" id="PTHR33841:SF1">
    <property type="entry name" value="DNA METHYLTRANSFERASE A"/>
    <property type="match status" value="1"/>
</dbReference>
<keyword evidence="4" id="KW-0949">S-adenosyl-L-methionine</keyword>